<comment type="caution">
    <text evidence="1">The sequence shown here is derived from an EMBL/GenBank/DDBJ whole genome shotgun (WGS) entry which is preliminary data.</text>
</comment>
<accession>A0A0C1V6H3</accession>
<reference evidence="1 2" key="1">
    <citation type="journal article" date="2014" name="G3 (Bethesda)">
        <title>Genome sequence of Candidatus Riesia pediculischaeffi, endosymbiont of chimpanzee lice, and genomic comparison of recently acquired endosymbionts from human and chimpanzee lice.</title>
        <authorList>
            <person name="Boyd B.M."/>
            <person name="Allen J.M."/>
            <person name="de Crecy-Lagard V."/>
            <person name="Reed D.L."/>
        </authorList>
    </citation>
    <scope>NUCLEOTIDE SEQUENCE [LARGE SCALE GENOMIC DNA]</scope>
    <source>
        <strain evidence="1 2">PTSU</strain>
    </source>
</reference>
<dbReference type="HOGENOM" id="CLU_3286629_0_0_6"/>
<dbReference type="Proteomes" id="UP000054529">
    <property type="component" value="Unassembled WGS sequence"/>
</dbReference>
<evidence type="ECO:0000313" key="1">
    <source>
        <dbReference type="EMBL" id="KIE64044.1"/>
    </source>
</evidence>
<sequence length="40" mass="4497">MLSLFCTDDCSLRYTTFTSDQMGCNKKSVDPSVFILKMGI</sequence>
<dbReference type="EMBL" id="AWXV01000002">
    <property type="protein sequence ID" value="KIE64044.1"/>
    <property type="molecule type" value="Genomic_DNA"/>
</dbReference>
<gene>
    <name evidence="1" type="ORF">P689_11915</name>
</gene>
<name>A0A0C1V6H3_9ENTR</name>
<evidence type="ECO:0000313" key="2">
    <source>
        <dbReference type="Proteomes" id="UP000054529"/>
    </source>
</evidence>
<protein>
    <submittedName>
        <fullName evidence="1">Uncharacterized protein</fullName>
    </submittedName>
</protein>
<proteinExistence type="predicted"/>
<dbReference type="AlphaFoldDB" id="A0A0C1V6H3"/>
<organism evidence="1 2">
    <name type="scientific">Candidatus Riesia pediculischaeffi PTSU</name>
    <dbReference type="NCBI Taxonomy" id="1401651"/>
    <lineage>
        <taxon>Bacteria</taxon>
        <taxon>Pseudomonadati</taxon>
        <taxon>Pseudomonadota</taxon>
        <taxon>Gammaproteobacteria</taxon>
        <taxon>Enterobacterales</taxon>
        <taxon>Enterobacteriaceae</taxon>
        <taxon>Candidatus Riesia</taxon>
    </lineage>
</organism>